<name>A0A0E9VDC7_ANGAN</name>
<dbReference type="EMBL" id="GBXM01032525">
    <property type="protein sequence ID" value="JAH76052.1"/>
    <property type="molecule type" value="Transcribed_RNA"/>
</dbReference>
<evidence type="ECO:0000313" key="1">
    <source>
        <dbReference type="EMBL" id="JAH76052.1"/>
    </source>
</evidence>
<reference evidence="1" key="1">
    <citation type="submission" date="2014-11" db="EMBL/GenBank/DDBJ databases">
        <authorList>
            <person name="Amaro Gonzalez C."/>
        </authorList>
    </citation>
    <scope>NUCLEOTIDE SEQUENCE</scope>
</reference>
<organism evidence="1">
    <name type="scientific">Anguilla anguilla</name>
    <name type="common">European freshwater eel</name>
    <name type="synonym">Muraena anguilla</name>
    <dbReference type="NCBI Taxonomy" id="7936"/>
    <lineage>
        <taxon>Eukaryota</taxon>
        <taxon>Metazoa</taxon>
        <taxon>Chordata</taxon>
        <taxon>Craniata</taxon>
        <taxon>Vertebrata</taxon>
        <taxon>Euteleostomi</taxon>
        <taxon>Actinopterygii</taxon>
        <taxon>Neopterygii</taxon>
        <taxon>Teleostei</taxon>
        <taxon>Anguilliformes</taxon>
        <taxon>Anguillidae</taxon>
        <taxon>Anguilla</taxon>
    </lineage>
</organism>
<protein>
    <submittedName>
        <fullName evidence="1">Uncharacterized protein</fullName>
    </submittedName>
</protein>
<sequence>MLNDQASEAIILKSVYVFKKLQFGGPPLRLYRD</sequence>
<proteinExistence type="predicted"/>
<reference evidence="1" key="2">
    <citation type="journal article" date="2015" name="Fish Shellfish Immunol.">
        <title>Early steps in the European eel (Anguilla anguilla)-Vibrio vulnificus interaction in the gills: Role of the RtxA13 toxin.</title>
        <authorList>
            <person name="Callol A."/>
            <person name="Pajuelo D."/>
            <person name="Ebbesson L."/>
            <person name="Teles M."/>
            <person name="MacKenzie S."/>
            <person name="Amaro C."/>
        </authorList>
    </citation>
    <scope>NUCLEOTIDE SEQUENCE</scope>
</reference>
<accession>A0A0E9VDC7</accession>
<dbReference type="AlphaFoldDB" id="A0A0E9VDC7"/>